<dbReference type="InterPro" id="IPR013819">
    <property type="entry name" value="LipOase_C"/>
</dbReference>
<dbReference type="AlphaFoldDB" id="A0A6J8AVK8"/>
<protein>
    <submittedName>
        <fullName evidence="2">ALOX5</fullName>
        <ecNumber evidence="2">1.13.11.34</ecNumber>
    </submittedName>
</protein>
<accession>A0A6J8AVK8</accession>
<dbReference type="OrthoDB" id="6108636at2759"/>
<gene>
    <name evidence="2" type="ORF">MCOR_11655</name>
</gene>
<evidence type="ECO:0000313" key="3">
    <source>
        <dbReference type="Proteomes" id="UP000507470"/>
    </source>
</evidence>
<reference evidence="2 3" key="1">
    <citation type="submission" date="2020-06" db="EMBL/GenBank/DDBJ databases">
        <authorList>
            <person name="Li R."/>
            <person name="Bekaert M."/>
        </authorList>
    </citation>
    <scope>NUCLEOTIDE SEQUENCE [LARGE SCALE GENOMIC DNA]</scope>
    <source>
        <strain evidence="3">wild</strain>
    </source>
</reference>
<dbReference type="Gene3D" id="1.20.245.10">
    <property type="entry name" value="Lipoxygenase-1, Domain 5"/>
    <property type="match status" value="1"/>
</dbReference>
<proteinExistence type="predicted"/>
<evidence type="ECO:0000259" key="1">
    <source>
        <dbReference type="PROSITE" id="PS51393"/>
    </source>
</evidence>
<dbReference type="InterPro" id="IPR036226">
    <property type="entry name" value="LipOase_C_sf"/>
</dbReference>
<feature type="domain" description="Lipoxygenase" evidence="1">
    <location>
        <begin position="259"/>
        <end position="465"/>
    </location>
</feature>
<dbReference type="PANTHER" id="PTHR10773:SF19">
    <property type="match status" value="1"/>
</dbReference>
<evidence type="ECO:0000313" key="2">
    <source>
        <dbReference type="EMBL" id="CAC5374170.1"/>
    </source>
</evidence>
<dbReference type="GO" id="GO:0046872">
    <property type="term" value="F:metal ion binding"/>
    <property type="evidence" value="ECO:0007669"/>
    <property type="project" value="InterPro"/>
</dbReference>
<sequence length="465" mass="53487">MPSHYCRSKTKREYLEPNLSINKMYELYKELCSSLKIIPEKNHLYRNIFNTEFNLRFHIPKKDKCETCEEHKASKSNDITDLDEKYQNHIKDKLETKIERDKDRGDNSYVLCFDLENVVACPWAEVSIFFYKRKINTYNYTAYFSLNKKGYNAVWNEMDARRGRNEIASAIISILRTIIVEHPNIDKICLWSNSCVPQNKNSSMVTALKILLFEHPKLQVIEHKFCSPGHSSIQEVDNIHSNIEKSLKLSDQSVLTGAYHMRDDGLLLYDAIKSYVEKYVLLYYSTEGSLDADYEIQNWGAELVKSRDDGGVGILGVPGDGNFKTTDQLILTLTTIIYTCSAGHAAANFQQYDEYGAPFNYPFHLSGNPPTDKNPVTIETILKAIAKRDMLLETMSITKVLSDKATDSLGYFEKQFIVDPAAIQIVEEFRQKLQEVGKTIDERNQKREFPYDWLLPQAIPNAISI</sequence>
<dbReference type="SUPFAM" id="SSF48484">
    <property type="entry name" value="Lipoxigenase"/>
    <property type="match status" value="1"/>
</dbReference>
<dbReference type="Proteomes" id="UP000507470">
    <property type="component" value="Unassembled WGS sequence"/>
</dbReference>
<dbReference type="GO" id="GO:0004051">
    <property type="term" value="F:arachidonate 5-lipoxygenase activity"/>
    <property type="evidence" value="ECO:0007669"/>
    <property type="project" value="UniProtKB-EC"/>
</dbReference>
<dbReference type="EMBL" id="CACVKT020001989">
    <property type="protein sequence ID" value="CAC5374170.1"/>
    <property type="molecule type" value="Genomic_DNA"/>
</dbReference>
<dbReference type="PROSITE" id="PS51393">
    <property type="entry name" value="LIPOXYGENASE_3"/>
    <property type="match status" value="1"/>
</dbReference>
<name>A0A6J8AVK8_MYTCO</name>
<dbReference type="EC" id="1.13.11.34" evidence="2"/>
<organism evidence="2 3">
    <name type="scientific">Mytilus coruscus</name>
    <name type="common">Sea mussel</name>
    <dbReference type="NCBI Taxonomy" id="42192"/>
    <lineage>
        <taxon>Eukaryota</taxon>
        <taxon>Metazoa</taxon>
        <taxon>Spiralia</taxon>
        <taxon>Lophotrochozoa</taxon>
        <taxon>Mollusca</taxon>
        <taxon>Bivalvia</taxon>
        <taxon>Autobranchia</taxon>
        <taxon>Pteriomorphia</taxon>
        <taxon>Mytilida</taxon>
        <taxon>Mytiloidea</taxon>
        <taxon>Mytilidae</taxon>
        <taxon>Mytilinae</taxon>
        <taxon>Mytilus</taxon>
    </lineage>
</organism>
<dbReference type="PANTHER" id="PTHR10773">
    <property type="entry name" value="DNA-DIRECTED RNA POLYMERASES I, II, AND III SUBUNIT RPABC2"/>
    <property type="match status" value="1"/>
</dbReference>
<dbReference type="Pfam" id="PF00305">
    <property type="entry name" value="Lipoxygenase"/>
    <property type="match status" value="1"/>
</dbReference>
<keyword evidence="3" id="KW-1185">Reference proteome</keyword>
<keyword evidence="2" id="KW-0560">Oxidoreductase</keyword>